<keyword evidence="3" id="KW-0808">Transferase</keyword>
<evidence type="ECO:0000313" key="15">
    <source>
        <dbReference type="Proteomes" id="UP000241818"/>
    </source>
</evidence>
<reference evidence="14 15" key="1">
    <citation type="journal article" date="2018" name="New Phytol.">
        <title>Comparative genomics and transcriptomics depict ericoid mycorrhizal fungi as versatile saprotrophs and plant mutualists.</title>
        <authorList>
            <person name="Martino E."/>
            <person name="Morin E."/>
            <person name="Grelet G.A."/>
            <person name="Kuo A."/>
            <person name="Kohler A."/>
            <person name="Daghino S."/>
            <person name="Barry K.W."/>
            <person name="Cichocki N."/>
            <person name="Clum A."/>
            <person name="Dockter R.B."/>
            <person name="Hainaut M."/>
            <person name="Kuo R.C."/>
            <person name="LaButti K."/>
            <person name="Lindahl B.D."/>
            <person name="Lindquist E.A."/>
            <person name="Lipzen A."/>
            <person name="Khouja H.R."/>
            <person name="Magnuson J."/>
            <person name="Murat C."/>
            <person name="Ohm R.A."/>
            <person name="Singer S.W."/>
            <person name="Spatafora J.W."/>
            <person name="Wang M."/>
            <person name="Veneault-Fourrey C."/>
            <person name="Henrissat B."/>
            <person name="Grigoriev I.V."/>
            <person name="Martin F.M."/>
            <person name="Perotto S."/>
        </authorList>
    </citation>
    <scope>NUCLEOTIDE SEQUENCE [LARGE SCALE GENOMIC DNA]</scope>
    <source>
        <strain evidence="14 15">ATCC 22711</strain>
    </source>
</reference>
<feature type="compositionally biased region" description="Polar residues" evidence="12">
    <location>
        <begin position="212"/>
        <end position="223"/>
    </location>
</feature>
<feature type="region of interest" description="Disordered" evidence="12">
    <location>
        <begin position="1"/>
        <end position="114"/>
    </location>
</feature>
<dbReference type="PROSITE" id="PS50011">
    <property type="entry name" value="PROTEIN_KINASE_DOM"/>
    <property type="match status" value="1"/>
</dbReference>
<dbReference type="GeneID" id="36577307"/>
<dbReference type="AlphaFoldDB" id="A0A2T3B1I6"/>
<evidence type="ECO:0000313" key="14">
    <source>
        <dbReference type="EMBL" id="PSS18399.1"/>
    </source>
</evidence>
<feature type="region of interest" description="Disordered" evidence="12">
    <location>
        <begin position="145"/>
        <end position="164"/>
    </location>
</feature>
<comment type="catalytic activity">
    <reaction evidence="9">
        <text>L-threonyl-[protein] + ATP = O-phospho-L-threonyl-[protein] + ADP + H(+)</text>
        <dbReference type="Rhea" id="RHEA:46608"/>
        <dbReference type="Rhea" id="RHEA-COMP:11060"/>
        <dbReference type="Rhea" id="RHEA-COMP:11605"/>
        <dbReference type="ChEBI" id="CHEBI:15378"/>
        <dbReference type="ChEBI" id="CHEBI:30013"/>
        <dbReference type="ChEBI" id="CHEBI:30616"/>
        <dbReference type="ChEBI" id="CHEBI:61977"/>
        <dbReference type="ChEBI" id="CHEBI:456216"/>
        <dbReference type="EC" id="2.7.12.1"/>
    </reaction>
</comment>
<dbReference type="PANTHER" id="PTHR45646">
    <property type="entry name" value="SERINE/THREONINE-PROTEIN KINASE DOA-RELATED"/>
    <property type="match status" value="1"/>
</dbReference>
<dbReference type="GO" id="GO:0004674">
    <property type="term" value="F:protein serine/threonine kinase activity"/>
    <property type="evidence" value="ECO:0007669"/>
    <property type="project" value="UniProtKB-KW"/>
</dbReference>
<dbReference type="InterPro" id="IPR008271">
    <property type="entry name" value="Ser/Thr_kinase_AS"/>
</dbReference>
<sequence length="694" mass="77261">MSTPSTLPPHHPNHGYSHHQNYQSPAAYRTSNSLLNGASRLGASYNLPTPSSNGTSSTATCVADLPPRPAQSTTHSSRSESNLVAMPASSAVSKPPARRSQRPKEHREPDWPSFYKNGLPKEVIVIDDSPTPELSASVVSNGPANYTGVGGNSRHAVKKRKRDDVGSAYDPVYQLGPDSNEQTPQYKDSVSGSTISTDRTTSAIHTTAATSLGSHSSNGQNGYETEDIQPGQKRKRTATRLQIANEAKRKELEVNGDAFSNYKPPPKPPIKAPEVHVKQIPDNSYTKNSKVDDEDGHYIVVPDSDLTDRYQVTKLLGQGTFGKVVQARDKKRNKLVAIKIIRSVQKYRDASRIELRVLATLKANDQENRNRCIHLRDCFDYRGHICIVMDLLGQSVFDFLKANSFVPFPNSQIQSFARQLFTSVAFLHDLNLIHTDLKPENILLCDSSYQAFTYSRRIPSSSSTVNRQAAQRKVLLDTEIRLIDFGSATFQDEYHSSVVSTRHYRAPEIILGLGWSFPCDIWSIGCILVEFFTGDALFQTHDNLEHLAMMESVCGGRMDTHLIQQVNAMAKRHGGNSAVKFFKRFKLDYPQPETSRASRRFVKAMKRLDEIIPDNNKFCRNFLDLLKKIFVYDPAERITAKQALQHPWFKEAATPDDGTEATKIKLQRQLQAEEAAAAAAASGAGPARHNGYRH</sequence>
<comment type="catalytic activity">
    <reaction evidence="8">
        <text>L-seryl-[protein] + ATP = O-phospho-L-seryl-[protein] + ADP + H(+)</text>
        <dbReference type="Rhea" id="RHEA:17989"/>
        <dbReference type="Rhea" id="RHEA-COMP:9863"/>
        <dbReference type="Rhea" id="RHEA-COMP:11604"/>
        <dbReference type="ChEBI" id="CHEBI:15378"/>
        <dbReference type="ChEBI" id="CHEBI:29999"/>
        <dbReference type="ChEBI" id="CHEBI:30616"/>
        <dbReference type="ChEBI" id="CHEBI:83421"/>
        <dbReference type="ChEBI" id="CHEBI:456216"/>
        <dbReference type="EC" id="2.7.12.1"/>
    </reaction>
</comment>
<feature type="region of interest" description="Disordered" evidence="12">
    <location>
        <begin position="173"/>
        <end position="276"/>
    </location>
</feature>
<dbReference type="FunFam" id="1.10.510.10:FF:000612">
    <property type="entry name" value="Serine/threonine-protein kinase AFC2"/>
    <property type="match status" value="1"/>
</dbReference>
<evidence type="ECO:0000256" key="1">
    <source>
        <dbReference type="ARBA" id="ARBA00013203"/>
    </source>
</evidence>
<dbReference type="InterPro" id="IPR051175">
    <property type="entry name" value="CLK_kinases"/>
</dbReference>
<feature type="compositionally biased region" description="Low complexity" evidence="12">
    <location>
        <begin position="200"/>
        <end position="211"/>
    </location>
</feature>
<dbReference type="FunCoup" id="A0A2T3B1I6">
    <property type="interactions" value="678"/>
</dbReference>
<feature type="compositionally biased region" description="Polar residues" evidence="12">
    <location>
        <begin position="18"/>
        <end position="36"/>
    </location>
</feature>
<dbReference type="Pfam" id="PF00069">
    <property type="entry name" value="Pkinase"/>
    <property type="match status" value="1"/>
</dbReference>
<dbReference type="InterPro" id="IPR011009">
    <property type="entry name" value="Kinase-like_dom_sf"/>
</dbReference>
<dbReference type="Gene3D" id="1.10.510.10">
    <property type="entry name" value="Transferase(Phosphotransferase) domain 1"/>
    <property type="match status" value="1"/>
</dbReference>
<dbReference type="SMART" id="SM00220">
    <property type="entry name" value="S_TKc"/>
    <property type="match status" value="1"/>
</dbReference>
<proteinExistence type="inferred from homology"/>
<dbReference type="EMBL" id="KZ679011">
    <property type="protein sequence ID" value="PSS18399.1"/>
    <property type="molecule type" value="Genomic_DNA"/>
</dbReference>
<dbReference type="CDD" id="cd14134">
    <property type="entry name" value="PKc_CLK"/>
    <property type="match status" value="1"/>
</dbReference>
<keyword evidence="6 11" id="KW-0067">ATP-binding</keyword>
<evidence type="ECO:0000256" key="10">
    <source>
        <dbReference type="ARBA" id="ARBA00051680"/>
    </source>
</evidence>
<dbReference type="PROSITE" id="PS00108">
    <property type="entry name" value="PROTEIN_KINASE_ST"/>
    <property type="match status" value="1"/>
</dbReference>
<feature type="binding site" evidence="11">
    <location>
        <position position="339"/>
    </location>
    <ligand>
        <name>ATP</name>
        <dbReference type="ChEBI" id="CHEBI:30616"/>
    </ligand>
</feature>
<dbReference type="RefSeq" id="XP_024720751.1">
    <property type="nucleotide sequence ID" value="XM_024869226.1"/>
</dbReference>
<feature type="compositionally biased region" description="Polar residues" evidence="12">
    <location>
        <begin position="46"/>
        <end position="60"/>
    </location>
</feature>
<evidence type="ECO:0000256" key="5">
    <source>
        <dbReference type="ARBA" id="ARBA00022777"/>
    </source>
</evidence>
<gene>
    <name evidence="14" type="ORF">M430DRAFT_66436</name>
</gene>
<name>A0A2T3B1I6_AMORE</name>
<dbReference type="STRING" id="857342.A0A2T3B1I6"/>
<dbReference type="InterPro" id="IPR000719">
    <property type="entry name" value="Prot_kinase_dom"/>
</dbReference>
<dbReference type="Gene3D" id="3.30.200.20">
    <property type="entry name" value="Phosphorylase Kinase, domain 1"/>
    <property type="match status" value="1"/>
</dbReference>
<dbReference type="PROSITE" id="PS00107">
    <property type="entry name" value="PROTEIN_KINASE_ATP"/>
    <property type="match status" value="1"/>
</dbReference>
<accession>A0A2T3B1I6</accession>
<dbReference type="InterPro" id="IPR017441">
    <property type="entry name" value="Protein_kinase_ATP_BS"/>
</dbReference>
<feature type="compositionally biased region" description="Pro residues" evidence="12">
    <location>
        <begin position="1"/>
        <end position="10"/>
    </location>
</feature>
<evidence type="ECO:0000256" key="2">
    <source>
        <dbReference type="ARBA" id="ARBA00022527"/>
    </source>
</evidence>
<dbReference type="EC" id="2.7.12.1" evidence="1"/>
<evidence type="ECO:0000256" key="7">
    <source>
        <dbReference type="ARBA" id="ARBA00037966"/>
    </source>
</evidence>
<keyword evidence="4 11" id="KW-0547">Nucleotide-binding</keyword>
<dbReference type="GO" id="GO:0004712">
    <property type="term" value="F:protein serine/threonine/tyrosine kinase activity"/>
    <property type="evidence" value="ECO:0007669"/>
    <property type="project" value="UniProtKB-EC"/>
</dbReference>
<evidence type="ECO:0000256" key="6">
    <source>
        <dbReference type="ARBA" id="ARBA00022840"/>
    </source>
</evidence>
<evidence type="ECO:0000256" key="12">
    <source>
        <dbReference type="SAM" id="MobiDB-lite"/>
    </source>
</evidence>
<dbReference type="PANTHER" id="PTHR45646:SF11">
    <property type="entry name" value="SERINE_THREONINE-PROTEIN KINASE DOA"/>
    <property type="match status" value="1"/>
</dbReference>
<dbReference type="GO" id="GO:0005524">
    <property type="term" value="F:ATP binding"/>
    <property type="evidence" value="ECO:0007669"/>
    <property type="project" value="UniProtKB-UniRule"/>
</dbReference>
<evidence type="ECO:0000256" key="3">
    <source>
        <dbReference type="ARBA" id="ARBA00022679"/>
    </source>
</evidence>
<dbReference type="SUPFAM" id="SSF56112">
    <property type="entry name" value="Protein kinase-like (PK-like)"/>
    <property type="match status" value="1"/>
</dbReference>
<feature type="domain" description="Protein kinase" evidence="13">
    <location>
        <begin position="310"/>
        <end position="649"/>
    </location>
</feature>
<feature type="compositionally biased region" description="Polar residues" evidence="12">
    <location>
        <begin position="70"/>
        <end position="82"/>
    </location>
</feature>
<organism evidence="14 15">
    <name type="scientific">Amorphotheca resinae ATCC 22711</name>
    <dbReference type="NCBI Taxonomy" id="857342"/>
    <lineage>
        <taxon>Eukaryota</taxon>
        <taxon>Fungi</taxon>
        <taxon>Dikarya</taxon>
        <taxon>Ascomycota</taxon>
        <taxon>Pezizomycotina</taxon>
        <taxon>Leotiomycetes</taxon>
        <taxon>Helotiales</taxon>
        <taxon>Amorphothecaceae</taxon>
        <taxon>Amorphotheca</taxon>
    </lineage>
</organism>
<dbReference type="InParanoid" id="A0A2T3B1I6"/>
<dbReference type="Proteomes" id="UP000241818">
    <property type="component" value="Unassembled WGS sequence"/>
</dbReference>
<feature type="compositionally biased region" description="Polar residues" evidence="12">
    <location>
        <begin position="177"/>
        <end position="199"/>
    </location>
</feature>
<evidence type="ECO:0000256" key="4">
    <source>
        <dbReference type="ARBA" id="ARBA00022741"/>
    </source>
</evidence>
<keyword evidence="15" id="KW-1185">Reference proteome</keyword>
<dbReference type="GO" id="GO:0043484">
    <property type="term" value="P:regulation of RNA splicing"/>
    <property type="evidence" value="ECO:0007669"/>
    <property type="project" value="TreeGrafter"/>
</dbReference>
<evidence type="ECO:0000256" key="11">
    <source>
        <dbReference type="PROSITE-ProRule" id="PRU10141"/>
    </source>
</evidence>
<keyword evidence="5" id="KW-0418">Kinase</keyword>
<keyword evidence="2" id="KW-0723">Serine/threonine-protein kinase</keyword>
<comment type="catalytic activity">
    <reaction evidence="10">
        <text>L-tyrosyl-[protein] + ATP = O-phospho-L-tyrosyl-[protein] + ADP + H(+)</text>
        <dbReference type="Rhea" id="RHEA:10596"/>
        <dbReference type="Rhea" id="RHEA-COMP:10136"/>
        <dbReference type="Rhea" id="RHEA-COMP:20101"/>
        <dbReference type="ChEBI" id="CHEBI:15378"/>
        <dbReference type="ChEBI" id="CHEBI:30616"/>
        <dbReference type="ChEBI" id="CHEBI:46858"/>
        <dbReference type="ChEBI" id="CHEBI:61978"/>
        <dbReference type="ChEBI" id="CHEBI:456216"/>
        <dbReference type="EC" id="2.7.12.1"/>
    </reaction>
</comment>
<evidence type="ECO:0000259" key="13">
    <source>
        <dbReference type="PROSITE" id="PS50011"/>
    </source>
</evidence>
<dbReference type="OrthoDB" id="283111at2759"/>
<dbReference type="GO" id="GO:0005634">
    <property type="term" value="C:nucleus"/>
    <property type="evidence" value="ECO:0007669"/>
    <property type="project" value="TreeGrafter"/>
</dbReference>
<protein>
    <recommendedName>
        <fullName evidence="1">dual-specificity kinase</fullName>
        <ecNumber evidence="1">2.7.12.1</ecNumber>
    </recommendedName>
</protein>
<evidence type="ECO:0000256" key="8">
    <source>
        <dbReference type="ARBA" id="ARBA00049003"/>
    </source>
</evidence>
<comment type="similarity">
    <text evidence="7">Belongs to the protein kinase superfamily. CMGC Ser/Thr protein kinase family. Lammer subfamily.</text>
</comment>
<evidence type="ECO:0000256" key="9">
    <source>
        <dbReference type="ARBA" id="ARBA00049308"/>
    </source>
</evidence>